<evidence type="ECO:0000313" key="1">
    <source>
        <dbReference type="EMBL" id="CAD7236522.1"/>
    </source>
</evidence>
<proteinExistence type="predicted"/>
<accession>A0A7R8ZTL4</accession>
<organism evidence="1">
    <name type="scientific">Cyprideis torosa</name>
    <dbReference type="NCBI Taxonomy" id="163714"/>
    <lineage>
        <taxon>Eukaryota</taxon>
        <taxon>Metazoa</taxon>
        <taxon>Ecdysozoa</taxon>
        <taxon>Arthropoda</taxon>
        <taxon>Crustacea</taxon>
        <taxon>Oligostraca</taxon>
        <taxon>Ostracoda</taxon>
        <taxon>Podocopa</taxon>
        <taxon>Podocopida</taxon>
        <taxon>Cytherocopina</taxon>
        <taxon>Cytheroidea</taxon>
        <taxon>Cytherideidae</taxon>
        <taxon>Cyprideis</taxon>
    </lineage>
</organism>
<sequence length="61" mass="6857">FLQLLPKGKEGHRSTRRQLIPSDSPFIQVQRIIFSSSFAIECGFDAKRANFAGSSNRFSPN</sequence>
<gene>
    <name evidence="1" type="ORF">CTOB1V02_LOCUS14337</name>
</gene>
<dbReference type="EMBL" id="OB679678">
    <property type="protein sequence ID" value="CAD7236522.1"/>
    <property type="molecule type" value="Genomic_DNA"/>
</dbReference>
<protein>
    <submittedName>
        <fullName evidence="1">Uncharacterized protein</fullName>
    </submittedName>
</protein>
<reference evidence="1" key="1">
    <citation type="submission" date="2020-11" db="EMBL/GenBank/DDBJ databases">
        <authorList>
            <person name="Tran Van P."/>
        </authorList>
    </citation>
    <scope>NUCLEOTIDE SEQUENCE</scope>
</reference>
<feature type="non-terminal residue" evidence="1">
    <location>
        <position position="1"/>
    </location>
</feature>
<name>A0A7R8ZTL4_9CRUS</name>
<dbReference type="AlphaFoldDB" id="A0A7R8ZTL4"/>